<protein>
    <recommendedName>
        <fullName evidence="3">Reverse transcriptase zinc-binding domain-containing protein</fullName>
    </recommendedName>
</protein>
<dbReference type="OrthoDB" id="1743609at2759"/>
<comment type="caution">
    <text evidence="1">The sequence shown here is derived from an EMBL/GenBank/DDBJ whole genome shotgun (WGS) entry which is preliminary data.</text>
</comment>
<dbReference type="Proteomes" id="UP000326396">
    <property type="component" value="Unassembled WGS sequence"/>
</dbReference>
<dbReference type="PANTHER" id="PTHR36617">
    <property type="entry name" value="PROTEIN, PUTATIVE-RELATED"/>
    <property type="match status" value="1"/>
</dbReference>
<evidence type="ECO:0000313" key="1">
    <source>
        <dbReference type="EMBL" id="KAD1482153.1"/>
    </source>
</evidence>
<dbReference type="AlphaFoldDB" id="A0A5N6LGZ7"/>
<sequence length="237" mass="27350">MVIWRWVNLRLLAKWWWRFKTELEKLWRRTVLALHDSIRMPDFIPCKSIISGTWKNIGSIDTILLERDIYLRRLMKEVLGNGLSLRFWVDKWTGDRPLAELFPALYDLESSKSCCTADRMNQSGDNIDINWEWKRPQLGLACTSTKYGESGQKGDPGGFSIMPTLQRVSGISVSLTFFFFCSSYDLTGCLILVRYTTNLCLRNKGSVGALPVCRWVLKEEGSNQSYSDVRFVVHMEG</sequence>
<evidence type="ECO:0008006" key="3">
    <source>
        <dbReference type="Google" id="ProtNLM"/>
    </source>
</evidence>
<accession>A0A5N6LGZ7</accession>
<gene>
    <name evidence="1" type="ORF">E3N88_42753</name>
</gene>
<keyword evidence="2" id="KW-1185">Reference proteome</keyword>
<evidence type="ECO:0000313" key="2">
    <source>
        <dbReference type="Proteomes" id="UP000326396"/>
    </source>
</evidence>
<dbReference type="PANTHER" id="PTHR36617:SF5">
    <property type="entry name" value="OS05G0421675 PROTEIN"/>
    <property type="match status" value="1"/>
</dbReference>
<reference evidence="1 2" key="1">
    <citation type="submission" date="2019-05" db="EMBL/GenBank/DDBJ databases">
        <title>Mikania micrantha, genome provides insights into the molecular mechanism of rapid growth.</title>
        <authorList>
            <person name="Liu B."/>
        </authorList>
    </citation>
    <scope>NUCLEOTIDE SEQUENCE [LARGE SCALE GENOMIC DNA]</scope>
    <source>
        <strain evidence="1">NLD-2019</strain>
        <tissue evidence="1">Leaf</tissue>
    </source>
</reference>
<proteinExistence type="predicted"/>
<name>A0A5N6LGZ7_9ASTR</name>
<dbReference type="EMBL" id="SZYD01000738">
    <property type="protein sequence ID" value="KAD1482153.1"/>
    <property type="molecule type" value="Genomic_DNA"/>
</dbReference>
<organism evidence="1 2">
    <name type="scientific">Mikania micrantha</name>
    <name type="common">bitter vine</name>
    <dbReference type="NCBI Taxonomy" id="192012"/>
    <lineage>
        <taxon>Eukaryota</taxon>
        <taxon>Viridiplantae</taxon>
        <taxon>Streptophyta</taxon>
        <taxon>Embryophyta</taxon>
        <taxon>Tracheophyta</taxon>
        <taxon>Spermatophyta</taxon>
        <taxon>Magnoliopsida</taxon>
        <taxon>eudicotyledons</taxon>
        <taxon>Gunneridae</taxon>
        <taxon>Pentapetalae</taxon>
        <taxon>asterids</taxon>
        <taxon>campanulids</taxon>
        <taxon>Asterales</taxon>
        <taxon>Asteraceae</taxon>
        <taxon>Asteroideae</taxon>
        <taxon>Heliantheae alliance</taxon>
        <taxon>Eupatorieae</taxon>
        <taxon>Mikania</taxon>
    </lineage>
</organism>